<evidence type="ECO:0000313" key="2">
    <source>
        <dbReference type="Proteomes" id="UP001150924"/>
    </source>
</evidence>
<name>A0A9X3ET64_9BACT</name>
<organism evidence="1 2">
    <name type="scientific">Nannocystis pusilla</name>
    <dbReference type="NCBI Taxonomy" id="889268"/>
    <lineage>
        <taxon>Bacteria</taxon>
        <taxon>Pseudomonadati</taxon>
        <taxon>Myxococcota</taxon>
        <taxon>Polyangia</taxon>
        <taxon>Nannocystales</taxon>
        <taxon>Nannocystaceae</taxon>
        <taxon>Nannocystis</taxon>
    </lineage>
</organism>
<evidence type="ECO:0000313" key="1">
    <source>
        <dbReference type="EMBL" id="MCY1006081.1"/>
    </source>
</evidence>
<comment type="caution">
    <text evidence="1">The sequence shown here is derived from an EMBL/GenBank/DDBJ whole genome shotgun (WGS) entry which is preliminary data.</text>
</comment>
<dbReference type="Proteomes" id="UP001150924">
    <property type="component" value="Unassembled WGS sequence"/>
</dbReference>
<dbReference type="RefSeq" id="WP_267768083.1">
    <property type="nucleotide sequence ID" value="NZ_JAPNKE010000002.1"/>
</dbReference>
<keyword evidence="2" id="KW-1185">Reference proteome</keyword>
<proteinExistence type="predicted"/>
<dbReference type="AlphaFoldDB" id="A0A9X3ET64"/>
<reference evidence="1" key="1">
    <citation type="submission" date="2022-11" db="EMBL/GenBank/DDBJ databases">
        <title>Minimal conservation of predation-associated metabolite biosynthetic gene clusters underscores biosynthetic potential of Myxococcota including descriptions for ten novel species: Archangium lansinium sp. nov., Myxococcus landrumus sp. nov., Nannocystis bai.</title>
        <authorList>
            <person name="Ahearne A."/>
            <person name="Stevens C."/>
            <person name="Phillips K."/>
        </authorList>
    </citation>
    <scope>NUCLEOTIDE SEQUENCE</scope>
    <source>
        <strain evidence="1">Na p29</strain>
    </source>
</reference>
<sequence length="74" mass="8218">MTIFYWDYYGPDAEGTARHFLVHLGEYIVRAGVPDCERGVESAGAGHCAVWCKAPDDAREAMLRLRPRRAAPAP</sequence>
<gene>
    <name evidence="1" type="ORF">OV079_11010</name>
</gene>
<dbReference type="EMBL" id="JAPNKE010000002">
    <property type="protein sequence ID" value="MCY1006081.1"/>
    <property type="molecule type" value="Genomic_DNA"/>
</dbReference>
<protein>
    <submittedName>
        <fullName evidence="1">Uncharacterized protein</fullName>
    </submittedName>
</protein>
<accession>A0A9X3ET64</accession>